<organism evidence="2">
    <name type="scientific">marine metagenome</name>
    <dbReference type="NCBI Taxonomy" id="408172"/>
    <lineage>
        <taxon>unclassified sequences</taxon>
        <taxon>metagenomes</taxon>
        <taxon>ecological metagenomes</taxon>
    </lineage>
</organism>
<gene>
    <name evidence="2" type="ORF">METZ01_LOCUS154597</name>
</gene>
<evidence type="ECO:0000256" key="1">
    <source>
        <dbReference type="SAM" id="Phobius"/>
    </source>
</evidence>
<sequence>MFENGLSLIIFGSIAILYFVRILIYISQFLLIVWKDVKEMTSIIKNDITGIEVGRELR</sequence>
<protein>
    <submittedName>
        <fullName evidence="2">Uncharacterized protein</fullName>
    </submittedName>
</protein>
<evidence type="ECO:0000313" key="2">
    <source>
        <dbReference type="EMBL" id="SVB01743.1"/>
    </source>
</evidence>
<feature type="transmembrane region" description="Helical" evidence="1">
    <location>
        <begin position="6"/>
        <end position="34"/>
    </location>
</feature>
<reference evidence="2" key="1">
    <citation type="submission" date="2018-05" db="EMBL/GenBank/DDBJ databases">
        <authorList>
            <person name="Lanie J.A."/>
            <person name="Ng W.-L."/>
            <person name="Kazmierczak K.M."/>
            <person name="Andrzejewski T.M."/>
            <person name="Davidsen T.M."/>
            <person name="Wayne K.J."/>
            <person name="Tettelin H."/>
            <person name="Glass J.I."/>
            <person name="Rusch D."/>
            <person name="Podicherti R."/>
            <person name="Tsui H.-C.T."/>
            <person name="Winkler M.E."/>
        </authorList>
    </citation>
    <scope>NUCLEOTIDE SEQUENCE</scope>
</reference>
<name>A0A382AL49_9ZZZZ</name>
<proteinExistence type="predicted"/>
<dbReference type="EMBL" id="UINC01025690">
    <property type="protein sequence ID" value="SVB01743.1"/>
    <property type="molecule type" value="Genomic_DNA"/>
</dbReference>
<accession>A0A382AL49</accession>
<keyword evidence="1" id="KW-0472">Membrane</keyword>
<dbReference type="AlphaFoldDB" id="A0A382AL49"/>
<keyword evidence="1" id="KW-1133">Transmembrane helix</keyword>
<keyword evidence="1" id="KW-0812">Transmembrane</keyword>